<dbReference type="EMBL" id="JAOYFB010000037">
    <property type="protein sequence ID" value="KAK4022477.1"/>
    <property type="molecule type" value="Genomic_DNA"/>
</dbReference>
<evidence type="ECO:0000313" key="2">
    <source>
        <dbReference type="Proteomes" id="UP001234178"/>
    </source>
</evidence>
<sequence length="81" mass="9277">MIPMRDDSRLIYILFFFAFFCGAHRARTSPSFFVVVVDATHSVGTFEATVDDDVVFLPEMKSPLQPRARQLPELLVGDRRE</sequence>
<reference evidence="1 2" key="1">
    <citation type="journal article" date="2023" name="Nucleic Acids Res.">
        <title>The hologenome of Daphnia magna reveals possible DNA methylation and microbiome-mediated evolution of the host genome.</title>
        <authorList>
            <person name="Chaturvedi A."/>
            <person name="Li X."/>
            <person name="Dhandapani V."/>
            <person name="Marshall H."/>
            <person name="Kissane S."/>
            <person name="Cuenca-Cambronero M."/>
            <person name="Asole G."/>
            <person name="Calvet F."/>
            <person name="Ruiz-Romero M."/>
            <person name="Marangio P."/>
            <person name="Guigo R."/>
            <person name="Rago D."/>
            <person name="Mirbahai L."/>
            <person name="Eastwood N."/>
            <person name="Colbourne J.K."/>
            <person name="Zhou J."/>
            <person name="Mallon E."/>
            <person name="Orsini L."/>
        </authorList>
    </citation>
    <scope>NUCLEOTIDE SEQUENCE [LARGE SCALE GENOMIC DNA]</scope>
    <source>
        <strain evidence="1">LRV0_1</strain>
    </source>
</reference>
<proteinExistence type="predicted"/>
<protein>
    <recommendedName>
        <fullName evidence="3">Secreted protein</fullName>
    </recommendedName>
</protein>
<evidence type="ECO:0000313" key="1">
    <source>
        <dbReference type="EMBL" id="KAK4022477.1"/>
    </source>
</evidence>
<evidence type="ECO:0008006" key="3">
    <source>
        <dbReference type="Google" id="ProtNLM"/>
    </source>
</evidence>
<keyword evidence="2" id="KW-1185">Reference proteome</keyword>
<comment type="caution">
    <text evidence="1">The sequence shown here is derived from an EMBL/GenBank/DDBJ whole genome shotgun (WGS) entry which is preliminary data.</text>
</comment>
<accession>A0ABR0ABI0</accession>
<name>A0ABR0ABI0_9CRUS</name>
<gene>
    <name evidence="1" type="ORF">OUZ56_007939</name>
</gene>
<organism evidence="1 2">
    <name type="scientific">Daphnia magna</name>
    <dbReference type="NCBI Taxonomy" id="35525"/>
    <lineage>
        <taxon>Eukaryota</taxon>
        <taxon>Metazoa</taxon>
        <taxon>Ecdysozoa</taxon>
        <taxon>Arthropoda</taxon>
        <taxon>Crustacea</taxon>
        <taxon>Branchiopoda</taxon>
        <taxon>Diplostraca</taxon>
        <taxon>Cladocera</taxon>
        <taxon>Anomopoda</taxon>
        <taxon>Daphniidae</taxon>
        <taxon>Daphnia</taxon>
    </lineage>
</organism>
<dbReference type="Proteomes" id="UP001234178">
    <property type="component" value="Unassembled WGS sequence"/>
</dbReference>